<dbReference type="GO" id="GO:0046872">
    <property type="term" value="F:metal ion binding"/>
    <property type="evidence" value="ECO:0007669"/>
    <property type="project" value="UniProtKB-KW"/>
</dbReference>
<keyword evidence="4" id="KW-0349">Heme</keyword>
<evidence type="ECO:0000256" key="5">
    <source>
        <dbReference type="ARBA" id="ARBA00022660"/>
    </source>
</evidence>
<dbReference type="InterPro" id="IPR027387">
    <property type="entry name" value="Cytb/b6-like_sf"/>
</dbReference>
<feature type="transmembrane region" description="Helical" evidence="14">
    <location>
        <begin position="77"/>
        <end position="98"/>
    </location>
</feature>
<dbReference type="GO" id="GO:0005743">
    <property type="term" value="C:mitochondrial inner membrane"/>
    <property type="evidence" value="ECO:0007669"/>
    <property type="project" value="UniProtKB-SubCell"/>
</dbReference>
<dbReference type="PROSITE" id="PS51003">
    <property type="entry name" value="CYTB_CTER"/>
    <property type="match status" value="1"/>
</dbReference>
<proteinExistence type="predicted"/>
<feature type="transmembrane region" description="Helical" evidence="14">
    <location>
        <begin position="104"/>
        <end position="124"/>
    </location>
</feature>
<evidence type="ECO:0000256" key="1">
    <source>
        <dbReference type="ARBA" id="ARBA00004448"/>
    </source>
</evidence>
<dbReference type="GO" id="GO:0016491">
    <property type="term" value="F:oxidoreductase activity"/>
    <property type="evidence" value="ECO:0007669"/>
    <property type="project" value="UniProtKB-UniRule"/>
</dbReference>
<dbReference type="PANTHER" id="PTHR19271:SF16">
    <property type="entry name" value="CYTOCHROME B"/>
    <property type="match status" value="1"/>
</dbReference>
<dbReference type="AlphaFoldDB" id="A0A507BSK8"/>
<evidence type="ECO:0000313" key="17">
    <source>
        <dbReference type="Proteomes" id="UP000319731"/>
    </source>
</evidence>
<dbReference type="GO" id="GO:0008121">
    <property type="term" value="F:quinol-cytochrome-c reductase activity"/>
    <property type="evidence" value="ECO:0007669"/>
    <property type="project" value="TreeGrafter"/>
</dbReference>
<dbReference type="GeneID" id="42007459"/>
<dbReference type="PANTHER" id="PTHR19271">
    <property type="entry name" value="CYTOCHROME B"/>
    <property type="match status" value="1"/>
</dbReference>
<keyword evidence="7" id="KW-0479">Metal-binding</keyword>
<organism evidence="16 17">
    <name type="scientific">Synchytrium microbalum</name>
    <dbReference type="NCBI Taxonomy" id="1806994"/>
    <lineage>
        <taxon>Eukaryota</taxon>
        <taxon>Fungi</taxon>
        <taxon>Fungi incertae sedis</taxon>
        <taxon>Chytridiomycota</taxon>
        <taxon>Chytridiomycota incertae sedis</taxon>
        <taxon>Chytridiomycetes</taxon>
        <taxon>Synchytriales</taxon>
        <taxon>Synchytriaceae</taxon>
        <taxon>Synchytrium</taxon>
    </lineage>
</organism>
<evidence type="ECO:0000256" key="7">
    <source>
        <dbReference type="ARBA" id="ARBA00022723"/>
    </source>
</evidence>
<dbReference type="OrthoDB" id="244at2759"/>
<keyword evidence="17" id="KW-1185">Reference proteome</keyword>
<dbReference type="InterPro" id="IPR005798">
    <property type="entry name" value="Cyt_b/b6_C"/>
</dbReference>
<keyword evidence="11" id="KW-0408">Iron</keyword>
<evidence type="ECO:0000256" key="6">
    <source>
        <dbReference type="ARBA" id="ARBA00022692"/>
    </source>
</evidence>
<dbReference type="Proteomes" id="UP000319731">
    <property type="component" value="Unassembled WGS sequence"/>
</dbReference>
<dbReference type="STRING" id="1806994.A0A507BSK8"/>
<evidence type="ECO:0000256" key="3">
    <source>
        <dbReference type="ARBA" id="ARBA00022448"/>
    </source>
</evidence>
<dbReference type="InterPro" id="IPR036150">
    <property type="entry name" value="Cyt_b/b6_C_sf"/>
</dbReference>
<sequence>MLQIIQKMGHPDNFIPANPMVTPHSIVPEWYFLPFYAVLRAIPSKLGGVIAMFGALVILFPLAYFNTYNLRSNRYRPILQILFWVFVFNFFFLMWLGGKPIHEPYIMLGQICTVIYFSYFFILMI</sequence>
<keyword evidence="6 14" id="KW-0812">Transmembrane</keyword>
<evidence type="ECO:0000256" key="11">
    <source>
        <dbReference type="ARBA" id="ARBA00023004"/>
    </source>
</evidence>
<comment type="caution">
    <text evidence="16">The sequence shown here is derived from an EMBL/GenBank/DDBJ whole genome shotgun (WGS) entry which is preliminary data.</text>
</comment>
<keyword evidence="9" id="KW-0249">Electron transport</keyword>
<keyword evidence="8" id="KW-0999">Mitochondrion inner membrane</keyword>
<evidence type="ECO:0000256" key="13">
    <source>
        <dbReference type="ARBA" id="ARBA00023136"/>
    </source>
</evidence>
<evidence type="ECO:0000256" key="8">
    <source>
        <dbReference type="ARBA" id="ARBA00022792"/>
    </source>
</evidence>
<evidence type="ECO:0000256" key="14">
    <source>
        <dbReference type="SAM" id="Phobius"/>
    </source>
</evidence>
<gene>
    <name evidence="16" type="ORF">SmJEL517_g06236</name>
</gene>
<keyword evidence="5" id="KW-0679">Respiratory chain</keyword>
<evidence type="ECO:0000256" key="10">
    <source>
        <dbReference type="ARBA" id="ARBA00022989"/>
    </source>
</evidence>
<dbReference type="RefSeq" id="XP_031021862.1">
    <property type="nucleotide sequence ID" value="XM_031172162.1"/>
</dbReference>
<feature type="domain" description="Cytochrome b/b6 C-terminal region profile" evidence="15">
    <location>
        <begin position="1"/>
        <end position="125"/>
    </location>
</feature>
<evidence type="ECO:0000256" key="9">
    <source>
        <dbReference type="ARBA" id="ARBA00022982"/>
    </source>
</evidence>
<evidence type="ECO:0000256" key="12">
    <source>
        <dbReference type="ARBA" id="ARBA00023128"/>
    </source>
</evidence>
<feature type="transmembrane region" description="Helical" evidence="14">
    <location>
        <begin position="46"/>
        <end position="65"/>
    </location>
</feature>
<evidence type="ECO:0000259" key="15">
    <source>
        <dbReference type="PROSITE" id="PS51003"/>
    </source>
</evidence>
<accession>A0A507BSK8</accession>
<name>A0A507BSK8_9FUNG</name>
<comment type="subcellular location">
    <subcellularLocation>
        <location evidence="1">Mitochondrion inner membrane</location>
        <topology evidence="1">Multi-pass membrane protein</topology>
    </subcellularLocation>
</comment>
<evidence type="ECO:0000313" key="16">
    <source>
        <dbReference type="EMBL" id="TPX30129.1"/>
    </source>
</evidence>
<keyword evidence="10 14" id="KW-1133">Transmembrane helix</keyword>
<evidence type="ECO:0000256" key="4">
    <source>
        <dbReference type="ARBA" id="ARBA00022617"/>
    </source>
</evidence>
<keyword evidence="13 14" id="KW-0472">Membrane</keyword>
<dbReference type="SUPFAM" id="SSF81648">
    <property type="entry name" value="a domain/subunit of cytochrome bc1 complex (Ubiquinol-cytochrome c reductase)"/>
    <property type="match status" value="1"/>
</dbReference>
<evidence type="ECO:0000256" key="2">
    <source>
        <dbReference type="ARBA" id="ARBA00013531"/>
    </source>
</evidence>
<dbReference type="EMBL" id="QEAO01000094">
    <property type="protein sequence ID" value="TPX30129.1"/>
    <property type="molecule type" value="Genomic_DNA"/>
</dbReference>
<reference evidence="16 17" key="1">
    <citation type="journal article" date="2019" name="Sci. Rep.">
        <title>Comparative genomics of chytrid fungi reveal insights into the obligate biotrophic and pathogenic lifestyle of Synchytrium endobioticum.</title>
        <authorList>
            <person name="van de Vossenberg B.T.L.H."/>
            <person name="Warris S."/>
            <person name="Nguyen H.D.T."/>
            <person name="van Gent-Pelzer M.P.E."/>
            <person name="Joly D.L."/>
            <person name="van de Geest H.C."/>
            <person name="Bonants P.J.M."/>
            <person name="Smith D.S."/>
            <person name="Levesque C.A."/>
            <person name="van der Lee T.A.J."/>
        </authorList>
    </citation>
    <scope>NUCLEOTIDE SEQUENCE [LARGE SCALE GENOMIC DNA]</scope>
    <source>
        <strain evidence="16 17">JEL517</strain>
    </source>
</reference>
<protein>
    <recommendedName>
        <fullName evidence="2">Cytochrome b</fullName>
    </recommendedName>
</protein>
<keyword evidence="12" id="KW-0496">Mitochondrion</keyword>
<dbReference type="Gene3D" id="1.20.810.10">
    <property type="entry name" value="Cytochrome Bc1 Complex, Chain C"/>
    <property type="match status" value="1"/>
</dbReference>
<dbReference type="Pfam" id="PF00032">
    <property type="entry name" value="Cytochrom_B_C"/>
    <property type="match status" value="1"/>
</dbReference>
<keyword evidence="3" id="KW-0813">Transport</keyword>
<dbReference type="GO" id="GO:0006122">
    <property type="term" value="P:mitochondrial electron transport, ubiquinol to cytochrome c"/>
    <property type="evidence" value="ECO:0007669"/>
    <property type="project" value="TreeGrafter"/>
</dbReference>